<name>A0ABN8PER2_9CNID</name>
<proteinExistence type="inferred from homology"/>
<dbReference type="Gene3D" id="3.40.50.300">
    <property type="entry name" value="P-loop containing nucleotide triphosphate hydrolases"/>
    <property type="match status" value="1"/>
</dbReference>
<evidence type="ECO:0000259" key="5">
    <source>
        <dbReference type="PROSITE" id="PS51720"/>
    </source>
</evidence>
<keyword evidence="7" id="KW-1185">Reference proteome</keyword>
<comment type="similarity">
    <text evidence="1">Belongs to the TRAFAC class TrmE-Era-EngA-EngB-Septin-like GTPase superfamily. AIG1/Toc34/Toc159-like paraseptin GTPase family. IAN subfamily.</text>
</comment>
<keyword evidence="2" id="KW-0547">Nucleotide-binding</keyword>
<accession>A0ABN8PER2</accession>
<feature type="region of interest" description="Disordered" evidence="4">
    <location>
        <begin position="666"/>
        <end position="701"/>
    </location>
</feature>
<dbReference type="Proteomes" id="UP001159405">
    <property type="component" value="Unassembled WGS sequence"/>
</dbReference>
<keyword evidence="3" id="KW-0342">GTP-binding</keyword>
<sequence>MDVPAWAFSNLCIGRTYDSKNNRAGIDIFQPEIKTKTEHVNRFSFQYKSIESKEDVRDLLNISGNISLKIKANIFKVEGAGKYINNNKKDEGVSEILAVMKCTTVNKTMDGSTSVKEEMKGCPSLGTHYVRSVTYGAEMVASLKFKSSSSSKRLNLKGKSDGGLDIQGVATAGLEAQLNKLTSDCEKASDLSIEYYATDLPDKNPTNVKDLVKLIQEFPSRLKKINDGLGVPIKIELQPIESVYPEMNNVSTVQVMECDIDDIESRFDDLYEAQRLVSEYKLKEGVLDSEMKKFNSVVTKTLRTFRSAISSLDKEKVAECLEAYEQALDGEEYDEKFATYWREMIAKKEETHENDGKSLRSDIKLPSGKDLTIVLLGKTGNGKSATGNRIIGKNHFASSAKGSSVTQHCSFGHRSLERNIFVIDTPGVLDTSSVKSLKTVNLTSQSRYVEKQILLELNKIFALAPKGFDAIMLVARYGTRFTKEDGQALKLLTTFLGKESKEYMILILTWGDQAKVHAEEESITPEECISQWIETLPEWVQEFVNDIKRRVVLFDNRLKEEENPDAFKQQLSHLIKTIDNMSPGKGPFNNDLTKASKEVFDEHVRNALDSSGFTIEFDKLQQEKEELVSLLKDGTLSEEEKIEYTNLLKDVNEKIDAKLKEREAIEDEKRKEQAEEEIKEASGGAATQNVQEKGGSMCCIL</sequence>
<organism evidence="6 7">
    <name type="scientific">Porites lobata</name>
    <dbReference type="NCBI Taxonomy" id="104759"/>
    <lineage>
        <taxon>Eukaryota</taxon>
        <taxon>Metazoa</taxon>
        <taxon>Cnidaria</taxon>
        <taxon>Anthozoa</taxon>
        <taxon>Hexacorallia</taxon>
        <taxon>Scleractinia</taxon>
        <taxon>Fungiina</taxon>
        <taxon>Poritidae</taxon>
        <taxon>Porites</taxon>
    </lineage>
</organism>
<gene>
    <name evidence="6" type="ORF">PLOB_00042244</name>
</gene>
<evidence type="ECO:0000313" key="6">
    <source>
        <dbReference type="EMBL" id="CAH3142281.1"/>
    </source>
</evidence>
<evidence type="ECO:0000256" key="3">
    <source>
        <dbReference type="ARBA" id="ARBA00023134"/>
    </source>
</evidence>
<evidence type="ECO:0000256" key="4">
    <source>
        <dbReference type="SAM" id="MobiDB-lite"/>
    </source>
</evidence>
<feature type="domain" description="AIG1-type G" evidence="5">
    <location>
        <begin position="368"/>
        <end position="597"/>
    </location>
</feature>
<dbReference type="PANTHER" id="PTHR10903:SF184">
    <property type="entry name" value="GTP-BINDING PROTEIN A"/>
    <property type="match status" value="1"/>
</dbReference>
<dbReference type="EMBL" id="CALNXK010000068">
    <property type="protein sequence ID" value="CAH3142281.1"/>
    <property type="molecule type" value="Genomic_DNA"/>
</dbReference>
<dbReference type="Pfam" id="PF04548">
    <property type="entry name" value="AIG1"/>
    <property type="match status" value="1"/>
</dbReference>
<dbReference type="PANTHER" id="PTHR10903">
    <property type="entry name" value="GTPASE, IMAP FAMILY MEMBER-RELATED"/>
    <property type="match status" value="1"/>
</dbReference>
<dbReference type="InterPro" id="IPR045058">
    <property type="entry name" value="GIMA/IAN/Toc"/>
</dbReference>
<dbReference type="SUPFAM" id="SSF52540">
    <property type="entry name" value="P-loop containing nucleoside triphosphate hydrolases"/>
    <property type="match status" value="1"/>
</dbReference>
<protein>
    <recommendedName>
        <fullName evidence="5">AIG1-type G domain-containing protein</fullName>
    </recommendedName>
</protein>
<dbReference type="InterPro" id="IPR027417">
    <property type="entry name" value="P-loop_NTPase"/>
</dbReference>
<evidence type="ECO:0000313" key="7">
    <source>
        <dbReference type="Proteomes" id="UP001159405"/>
    </source>
</evidence>
<dbReference type="InterPro" id="IPR006703">
    <property type="entry name" value="G_AIG1"/>
</dbReference>
<evidence type="ECO:0000256" key="1">
    <source>
        <dbReference type="ARBA" id="ARBA00008535"/>
    </source>
</evidence>
<reference evidence="6 7" key="1">
    <citation type="submission" date="2022-05" db="EMBL/GenBank/DDBJ databases">
        <authorList>
            <consortium name="Genoscope - CEA"/>
            <person name="William W."/>
        </authorList>
    </citation>
    <scope>NUCLEOTIDE SEQUENCE [LARGE SCALE GENOMIC DNA]</scope>
</reference>
<comment type="caution">
    <text evidence="6">The sequence shown here is derived from an EMBL/GenBank/DDBJ whole genome shotgun (WGS) entry which is preliminary data.</text>
</comment>
<dbReference type="PROSITE" id="PS51720">
    <property type="entry name" value="G_AIG1"/>
    <property type="match status" value="1"/>
</dbReference>
<evidence type="ECO:0000256" key="2">
    <source>
        <dbReference type="ARBA" id="ARBA00022741"/>
    </source>
</evidence>